<evidence type="ECO:0000256" key="3">
    <source>
        <dbReference type="ARBA" id="ARBA00022989"/>
    </source>
</evidence>
<protein>
    <submittedName>
        <fullName evidence="9">Daunorubicin ABC transporter ATP-binding protein DrrA</fullName>
    </submittedName>
</protein>
<feature type="transmembrane region" description="Helical" evidence="7">
    <location>
        <begin position="249"/>
        <end position="270"/>
    </location>
</feature>
<keyword evidence="10" id="KW-1185">Reference proteome</keyword>
<feature type="region of interest" description="Disordered" evidence="6">
    <location>
        <begin position="1"/>
        <end position="24"/>
    </location>
</feature>
<feature type="transmembrane region" description="Helical" evidence="7">
    <location>
        <begin position="49"/>
        <end position="67"/>
    </location>
</feature>
<dbReference type="RefSeq" id="WP_200170974.1">
    <property type="nucleotide sequence ID" value="NZ_BAABKQ010000001.1"/>
</dbReference>
<feature type="domain" description="ABC transmembrane type-2" evidence="8">
    <location>
        <begin position="47"/>
        <end position="274"/>
    </location>
</feature>
<evidence type="ECO:0000256" key="5">
    <source>
        <dbReference type="ARBA" id="ARBA00023251"/>
    </source>
</evidence>
<evidence type="ECO:0000256" key="1">
    <source>
        <dbReference type="ARBA" id="ARBA00004141"/>
    </source>
</evidence>
<dbReference type="Pfam" id="PF12698">
    <property type="entry name" value="ABC2_membrane_3"/>
    <property type="match status" value="1"/>
</dbReference>
<sequence>MTIVAPTDPPRSIDRGYVGRRRRPTPDSLQQWWALSLRLIKPALRNGEIISAIISPIVFTVGFYLPLKFVMSFQGVDYAQFLMPIIALQALSFTALSAAMNAALDRTEGITDRFKTMPIRSGVPLAARMSANLFRLVVSLSVAIACGYVIGFRFHLGWTNSVGFCALALLVGFALTMGGDAIGTLSKTPEATTQALTLPQLILGMLSTGFVPITGFPEWIQPFVRNQPISVIATAMRDMTSDGVDWPTLWPALAWSFGALLVFAPITIWANGRRQ</sequence>
<dbReference type="EMBL" id="BAABKQ010000001">
    <property type="protein sequence ID" value="GAA4807196.1"/>
    <property type="molecule type" value="Genomic_DNA"/>
</dbReference>
<comment type="subcellular location">
    <subcellularLocation>
        <location evidence="1">Membrane</location>
        <topology evidence="1">Multi-pass membrane protein</topology>
    </subcellularLocation>
</comment>
<feature type="transmembrane region" description="Helical" evidence="7">
    <location>
        <begin position="79"/>
        <end position="104"/>
    </location>
</feature>
<evidence type="ECO:0000256" key="6">
    <source>
        <dbReference type="SAM" id="MobiDB-lite"/>
    </source>
</evidence>
<dbReference type="GO" id="GO:0005524">
    <property type="term" value="F:ATP binding"/>
    <property type="evidence" value="ECO:0007669"/>
    <property type="project" value="UniProtKB-KW"/>
</dbReference>
<name>A0ABP9C9V6_9ACTN</name>
<dbReference type="InterPro" id="IPR000412">
    <property type="entry name" value="ABC_2_transport"/>
</dbReference>
<reference evidence="10" key="1">
    <citation type="journal article" date="2019" name="Int. J. Syst. Evol. Microbiol.">
        <title>The Global Catalogue of Microorganisms (GCM) 10K type strain sequencing project: providing services to taxonomists for standard genome sequencing and annotation.</title>
        <authorList>
            <consortium name="The Broad Institute Genomics Platform"/>
            <consortium name="The Broad Institute Genome Sequencing Center for Infectious Disease"/>
            <person name="Wu L."/>
            <person name="Ma J."/>
        </authorList>
    </citation>
    <scope>NUCLEOTIDE SEQUENCE [LARGE SCALE GENOMIC DNA]</scope>
    <source>
        <strain evidence="10">JCM 18542</strain>
    </source>
</reference>
<dbReference type="InterPro" id="IPR052902">
    <property type="entry name" value="ABC-2_transporter"/>
</dbReference>
<organism evidence="9 10">
    <name type="scientific">Tomitella cavernea</name>
    <dbReference type="NCBI Taxonomy" id="1387982"/>
    <lineage>
        <taxon>Bacteria</taxon>
        <taxon>Bacillati</taxon>
        <taxon>Actinomycetota</taxon>
        <taxon>Actinomycetes</taxon>
        <taxon>Mycobacteriales</taxon>
        <taxon>Tomitella</taxon>
    </lineage>
</organism>
<dbReference type="Proteomes" id="UP001500839">
    <property type="component" value="Unassembled WGS sequence"/>
</dbReference>
<keyword evidence="3 7" id="KW-1133">Transmembrane helix</keyword>
<evidence type="ECO:0000256" key="7">
    <source>
        <dbReference type="SAM" id="Phobius"/>
    </source>
</evidence>
<feature type="transmembrane region" description="Helical" evidence="7">
    <location>
        <begin position="156"/>
        <end position="175"/>
    </location>
</feature>
<feature type="transmembrane region" description="Helical" evidence="7">
    <location>
        <begin position="196"/>
        <end position="216"/>
    </location>
</feature>
<evidence type="ECO:0000313" key="10">
    <source>
        <dbReference type="Proteomes" id="UP001500839"/>
    </source>
</evidence>
<feature type="transmembrane region" description="Helical" evidence="7">
    <location>
        <begin position="125"/>
        <end position="150"/>
    </location>
</feature>
<gene>
    <name evidence="9" type="primary">drrA</name>
    <name evidence="9" type="ORF">GCM10023353_08230</name>
</gene>
<accession>A0ABP9C9V6</accession>
<keyword evidence="2 7" id="KW-0812">Transmembrane</keyword>
<evidence type="ECO:0000256" key="4">
    <source>
        <dbReference type="ARBA" id="ARBA00023136"/>
    </source>
</evidence>
<proteinExistence type="predicted"/>
<dbReference type="PANTHER" id="PTHR43027">
    <property type="entry name" value="DOXORUBICIN RESISTANCE ABC TRANSPORTER PERMEASE PROTEIN DRRC-RELATED"/>
    <property type="match status" value="1"/>
</dbReference>
<evidence type="ECO:0000256" key="2">
    <source>
        <dbReference type="ARBA" id="ARBA00022692"/>
    </source>
</evidence>
<dbReference type="InterPro" id="IPR047817">
    <property type="entry name" value="ABC2_TM_bact-type"/>
</dbReference>
<dbReference type="InterPro" id="IPR013525">
    <property type="entry name" value="ABC2_TM"/>
</dbReference>
<keyword evidence="4 7" id="KW-0472">Membrane</keyword>
<dbReference type="PANTHER" id="PTHR43027:SF1">
    <property type="entry name" value="DOXORUBICIN RESISTANCE ABC TRANSPORTER PERMEASE PROTEIN DRRC-RELATED"/>
    <property type="match status" value="1"/>
</dbReference>
<keyword evidence="9" id="KW-0067">ATP-binding</keyword>
<comment type="caution">
    <text evidence="9">The sequence shown here is derived from an EMBL/GenBank/DDBJ whole genome shotgun (WGS) entry which is preliminary data.</text>
</comment>
<keyword evidence="9" id="KW-0547">Nucleotide-binding</keyword>
<dbReference type="PROSITE" id="PS51012">
    <property type="entry name" value="ABC_TM2"/>
    <property type="match status" value="1"/>
</dbReference>
<keyword evidence="5" id="KW-0046">Antibiotic resistance</keyword>
<evidence type="ECO:0000259" key="8">
    <source>
        <dbReference type="PROSITE" id="PS51012"/>
    </source>
</evidence>
<evidence type="ECO:0000313" key="9">
    <source>
        <dbReference type="EMBL" id="GAA4807196.1"/>
    </source>
</evidence>
<dbReference type="PIRSF" id="PIRSF006648">
    <property type="entry name" value="DrrB"/>
    <property type="match status" value="1"/>
</dbReference>